<reference evidence="1" key="1">
    <citation type="submission" date="2020-01" db="EMBL/GenBank/DDBJ databases">
        <authorList>
            <consortium name="DOE Joint Genome Institute"/>
            <person name="Haridas S."/>
            <person name="Albert R."/>
            <person name="Binder M."/>
            <person name="Bloem J."/>
            <person name="Labutti K."/>
            <person name="Salamov A."/>
            <person name="Andreopoulos B."/>
            <person name="Baker S.E."/>
            <person name="Barry K."/>
            <person name="Bills G."/>
            <person name="Bluhm B.H."/>
            <person name="Cannon C."/>
            <person name="Castanera R."/>
            <person name="Culley D.E."/>
            <person name="Daum C."/>
            <person name="Ezra D."/>
            <person name="Gonzalez J.B."/>
            <person name="Henrissat B."/>
            <person name="Kuo A."/>
            <person name="Liang C."/>
            <person name="Lipzen A."/>
            <person name="Lutzoni F."/>
            <person name="Magnuson J."/>
            <person name="Mondo S."/>
            <person name="Nolan M."/>
            <person name="Ohm R."/>
            <person name="Pangilinan J."/>
            <person name="Park H.-J."/>
            <person name="Ramirez L."/>
            <person name="Alfaro M."/>
            <person name="Sun H."/>
            <person name="Tritt A."/>
            <person name="Yoshinaga Y."/>
            <person name="Zwiers L.-H."/>
            <person name="Turgeon B.G."/>
            <person name="Goodwin S.B."/>
            <person name="Spatafora J.W."/>
            <person name="Crous P.W."/>
            <person name="Grigoriev I.V."/>
        </authorList>
    </citation>
    <scope>NUCLEOTIDE SEQUENCE</scope>
    <source>
        <strain evidence="1">P77</strain>
    </source>
</reference>
<dbReference type="AlphaFoldDB" id="A0A6A5KXV8"/>
<dbReference type="EMBL" id="ML975244">
    <property type="protein sequence ID" value="KAF1839644.1"/>
    <property type="molecule type" value="Genomic_DNA"/>
</dbReference>
<accession>A0A6A5KXV8</accession>
<dbReference type="PANTHER" id="PTHR42085:SF1">
    <property type="entry name" value="F-BOX DOMAIN-CONTAINING PROTEIN"/>
    <property type="match status" value="1"/>
</dbReference>
<evidence type="ECO:0000313" key="1">
    <source>
        <dbReference type="EMBL" id="KAF1839644.1"/>
    </source>
</evidence>
<proteinExistence type="predicted"/>
<sequence length="270" mass="31380">MSVSVSPPSPLLRLPRELRDQIYTYNFDHSELFVKNRAAITTSSKIALFHDLPALCQANRQLFNEATPIFLAQNLFSWNTQESKQLLEMYSHLPEDAASKRVKHISIYNWTGQGTPTHLELISKFTQLESVEIIFSFPSIEDGVRMERFDYTNEQECYLENGLHYDLPEGRSLEEETASLARDVETFVAKYGLDRIIDMPKLHGMQFLFATNQGGEHAFGGNQEYRHRLCNPLWRWATKKLKEKWGADRFSVTTTMPEDYHHVNRPYVGW</sequence>
<evidence type="ECO:0000313" key="2">
    <source>
        <dbReference type="Proteomes" id="UP000800040"/>
    </source>
</evidence>
<gene>
    <name evidence="1" type="ORF">BDW02DRAFT_593522</name>
</gene>
<name>A0A6A5KXV8_9PLEO</name>
<dbReference type="InterPro" id="IPR038883">
    <property type="entry name" value="AN11006-like"/>
</dbReference>
<protein>
    <submittedName>
        <fullName evidence="1">Uncharacterized protein</fullName>
    </submittedName>
</protein>
<keyword evidence="2" id="KW-1185">Reference proteome</keyword>
<dbReference type="Proteomes" id="UP000800040">
    <property type="component" value="Unassembled WGS sequence"/>
</dbReference>
<organism evidence="1 2">
    <name type="scientific">Decorospora gaudefroyi</name>
    <dbReference type="NCBI Taxonomy" id="184978"/>
    <lineage>
        <taxon>Eukaryota</taxon>
        <taxon>Fungi</taxon>
        <taxon>Dikarya</taxon>
        <taxon>Ascomycota</taxon>
        <taxon>Pezizomycotina</taxon>
        <taxon>Dothideomycetes</taxon>
        <taxon>Pleosporomycetidae</taxon>
        <taxon>Pleosporales</taxon>
        <taxon>Pleosporineae</taxon>
        <taxon>Pleosporaceae</taxon>
        <taxon>Decorospora</taxon>
    </lineage>
</organism>
<dbReference type="PANTHER" id="PTHR42085">
    <property type="entry name" value="F-BOX DOMAIN-CONTAINING PROTEIN"/>
    <property type="match status" value="1"/>
</dbReference>
<dbReference type="OrthoDB" id="3772519at2759"/>